<evidence type="ECO:0000256" key="1">
    <source>
        <dbReference type="SAM" id="SignalP"/>
    </source>
</evidence>
<name>A0A2S3V2R2_9HYPH</name>
<dbReference type="EMBL" id="PPCN01000001">
    <property type="protein sequence ID" value="POF34261.1"/>
    <property type="molecule type" value="Genomic_DNA"/>
</dbReference>
<evidence type="ECO:0000313" key="4">
    <source>
        <dbReference type="Proteomes" id="UP000236959"/>
    </source>
</evidence>
<dbReference type="Proteomes" id="UP000236959">
    <property type="component" value="Unassembled WGS sequence"/>
</dbReference>
<reference evidence="3 4" key="1">
    <citation type="submission" date="2018-01" db="EMBL/GenBank/DDBJ databases">
        <title>Genomic Encyclopedia of Archaeal and Bacterial Type Strains, Phase II (KMG-II): from individual species to whole genera.</title>
        <authorList>
            <person name="Goeker M."/>
        </authorList>
    </citation>
    <scope>NUCLEOTIDE SEQUENCE [LARGE SCALE GENOMIC DNA]</scope>
    <source>
        <strain evidence="3 4">DSM 17023</strain>
    </source>
</reference>
<organism evidence="3 4">
    <name type="scientific">Roseibium marinum</name>
    <dbReference type="NCBI Taxonomy" id="281252"/>
    <lineage>
        <taxon>Bacteria</taxon>
        <taxon>Pseudomonadati</taxon>
        <taxon>Pseudomonadota</taxon>
        <taxon>Alphaproteobacteria</taxon>
        <taxon>Hyphomicrobiales</taxon>
        <taxon>Stappiaceae</taxon>
        <taxon>Roseibium</taxon>
    </lineage>
</organism>
<comment type="caution">
    <text evidence="3">The sequence shown here is derived from an EMBL/GenBank/DDBJ whole genome shotgun (WGS) entry which is preliminary data.</text>
</comment>
<dbReference type="AlphaFoldDB" id="A0A2S3V2R2"/>
<keyword evidence="1" id="KW-0732">Signal</keyword>
<sequence length="88" mass="9498">MRKFIFLATLLSATSAFASGDVPAELKVGTGLGTSLQQVTETLTSQGYEVRKSEMEDGKIEVYFVKGTAKGEIYVDAQTGKVTKVDMK</sequence>
<evidence type="ECO:0000259" key="2">
    <source>
        <dbReference type="Pfam" id="PF13670"/>
    </source>
</evidence>
<dbReference type="RefSeq" id="WP_103220860.1">
    <property type="nucleotide sequence ID" value="NZ_PPCN01000001.1"/>
</dbReference>
<dbReference type="InterPro" id="IPR025711">
    <property type="entry name" value="PepSY"/>
</dbReference>
<dbReference type="Pfam" id="PF13670">
    <property type="entry name" value="PepSY_2"/>
    <property type="match status" value="1"/>
</dbReference>
<feature type="chain" id="PRO_5015714027" evidence="1">
    <location>
        <begin position="19"/>
        <end position="88"/>
    </location>
</feature>
<proteinExistence type="predicted"/>
<feature type="signal peptide" evidence="1">
    <location>
        <begin position="1"/>
        <end position="18"/>
    </location>
</feature>
<accession>A0A2S3V2R2</accession>
<gene>
    <name evidence="3" type="ORF">CLV41_101715</name>
</gene>
<dbReference type="OrthoDB" id="7850927at2"/>
<protein>
    <submittedName>
        <fullName evidence="3">YpeB-like protein with putative protease inhibitory function</fullName>
    </submittedName>
</protein>
<keyword evidence="4" id="KW-1185">Reference proteome</keyword>
<evidence type="ECO:0000313" key="3">
    <source>
        <dbReference type="EMBL" id="POF34261.1"/>
    </source>
</evidence>
<feature type="domain" description="PepSY" evidence="2">
    <location>
        <begin position="4"/>
        <end position="84"/>
    </location>
</feature>